<protein>
    <submittedName>
        <fullName evidence="1">Uncharacterized protein</fullName>
    </submittedName>
</protein>
<name>A0A8X6KCM0_TRICU</name>
<keyword evidence="2" id="KW-1185">Reference proteome</keyword>
<evidence type="ECO:0000313" key="1">
    <source>
        <dbReference type="EMBL" id="GFQ69001.1"/>
    </source>
</evidence>
<dbReference type="AlphaFoldDB" id="A0A8X6KCM0"/>
<accession>A0A8X6KCM0</accession>
<evidence type="ECO:0000313" key="2">
    <source>
        <dbReference type="Proteomes" id="UP000887116"/>
    </source>
</evidence>
<sequence>MVKVPVNTAAKSGIMKIGGGFANLEEFSSSYNSGISYKKVKYMDDRNRYCMICCRAAAVNKQADKHCCSKKLARKLELNCLEHEGKYYSRRIYE</sequence>
<gene>
    <name evidence="1" type="ORF">TNCT_333351</name>
</gene>
<dbReference type="EMBL" id="BMAO01000755">
    <property type="protein sequence ID" value="GFQ69001.1"/>
    <property type="molecule type" value="Genomic_DNA"/>
</dbReference>
<dbReference type="OrthoDB" id="10069847at2759"/>
<proteinExistence type="predicted"/>
<reference evidence="1" key="1">
    <citation type="submission" date="2020-07" db="EMBL/GenBank/DDBJ databases">
        <title>Multicomponent nature underlies the extraordinary mechanical properties of spider dragline silk.</title>
        <authorList>
            <person name="Kono N."/>
            <person name="Nakamura H."/>
            <person name="Mori M."/>
            <person name="Yoshida Y."/>
            <person name="Ohtoshi R."/>
            <person name="Malay A.D."/>
            <person name="Moran D.A.P."/>
            <person name="Tomita M."/>
            <person name="Numata K."/>
            <person name="Arakawa K."/>
        </authorList>
    </citation>
    <scope>NUCLEOTIDE SEQUENCE</scope>
</reference>
<comment type="caution">
    <text evidence="1">The sequence shown here is derived from an EMBL/GenBank/DDBJ whole genome shotgun (WGS) entry which is preliminary data.</text>
</comment>
<organism evidence="1 2">
    <name type="scientific">Trichonephila clavata</name>
    <name type="common">Joro spider</name>
    <name type="synonym">Nephila clavata</name>
    <dbReference type="NCBI Taxonomy" id="2740835"/>
    <lineage>
        <taxon>Eukaryota</taxon>
        <taxon>Metazoa</taxon>
        <taxon>Ecdysozoa</taxon>
        <taxon>Arthropoda</taxon>
        <taxon>Chelicerata</taxon>
        <taxon>Arachnida</taxon>
        <taxon>Araneae</taxon>
        <taxon>Araneomorphae</taxon>
        <taxon>Entelegynae</taxon>
        <taxon>Araneoidea</taxon>
        <taxon>Nephilidae</taxon>
        <taxon>Trichonephila</taxon>
    </lineage>
</organism>
<dbReference type="Proteomes" id="UP000887116">
    <property type="component" value="Unassembled WGS sequence"/>
</dbReference>